<dbReference type="AlphaFoldDB" id="A0A100YUN8"/>
<dbReference type="Pfam" id="PF03169">
    <property type="entry name" value="OPT"/>
    <property type="match status" value="1"/>
</dbReference>
<evidence type="ECO:0000256" key="4">
    <source>
        <dbReference type="ARBA" id="ARBA00022989"/>
    </source>
</evidence>
<keyword evidence="2" id="KW-0813">Transport</keyword>
<organism evidence="7 8">
    <name type="scientific">Tractidigestivibacter scatoligenes</name>
    <name type="common">Olsenella scatoligenes</name>
    <dbReference type="NCBI Taxonomy" id="1299998"/>
    <lineage>
        <taxon>Bacteria</taxon>
        <taxon>Bacillati</taxon>
        <taxon>Actinomycetota</taxon>
        <taxon>Coriobacteriia</taxon>
        <taxon>Coriobacteriales</taxon>
        <taxon>Atopobiaceae</taxon>
        <taxon>Tractidigestivibacter</taxon>
    </lineage>
</organism>
<dbReference type="InterPro" id="IPR045035">
    <property type="entry name" value="YSL-like"/>
</dbReference>
<evidence type="ECO:0000256" key="5">
    <source>
        <dbReference type="ARBA" id="ARBA00023136"/>
    </source>
</evidence>
<dbReference type="Proteomes" id="UP000054078">
    <property type="component" value="Unassembled WGS sequence"/>
</dbReference>
<feature type="transmembrane region" description="Helical" evidence="6">
    <location>
        <begin position="379"/>
        <end position="398"/>
    </location>
</feature>
<name>A0A100YUN8_TRASO</name>
<comment type="subcellular location">
    <subcellularLocation>
        <location evidence="1">Membrane</location>
        <topology evidence="1">Multi-pass membrane protein</topology>
    </subcellularLocation>
</comment>
<keyword evidence="3 6" id="KW-0812">Transmembrane</keyword>
<dbReference type="STRING" id="1299998.AUL39_07230"/>
<gene>
    <name evidence="7" type="ORF">AUL39_07230</name>
</gene>
<dbReference type="GO" id="GO:0035673">
    <property type="term" value="F:oligopeptide transmembrane transporter activity"/>
    <property type="evidence" value="ECO:0007669"/>
    <property type="project" value="InterPro"/>
</dbReference>
<feature type="transmembrane region" description="Helical" evidence="6">
    <location>
        <begin position="353"/>
        <end position="373"/>
    </location>
</feature>
<evidence type="ECO:0000313" key="8">
    <source>
        <dbReference type="Proteomes" id="UP000054078"/>
    </source>
</evidence>
<feature type="transmembrane region" description="Helical" evidence="6">
    <location>
        <begin position="545"/>
        <end position="571"/>
    </location>
</feature>
<sequence>MDKTSGRASWRGQLTARGVVIGCIGCVIITASSAYTALKLGALPWPIVFAAIVSLFFLKLLGNASLNEANVTHTIMSAGAMVAGGLAFTIPGAWMLGYADEVGFAQMLVVALAGTGLGLVATAIIHRHFIVDTNLEFPMGASAAQTLRATEAGGKTGRRLFASMGLAGVYAVLRDALGAVPTMLAALPIPGVSFGIYNSPMMLSVGFLVGGVAVAWWFAGALLANFGIVVAGSAAGLWAVDAAQGIVKSLGMGLMMGAGLAVVAKDIVPQLADIVRGVRGAGNGTGSDSDGAGAAESLVTGSVHTDAGTFAVIVAAIVVLMCMGLGLPPVVSVAVVLLAFVTTAMSAQSCGQTGIDPMEIFGLIVLLLVSAFAQVRKVQLFFIAGVVAVACGLAGDVMNDFKAGSILGTDSRAQWLGQAIGGVLGAVVSAAVMMALVEAYGPDAFGLGKEFVSAQASVVATMVSGIPSVPAFVIGLAAGIALYWAGLPAMMLGLGVYLPFYMSFTAALGAALKWAIDRVRASRTASLPADERAARDADGQEAGVVIASGVLGGESIVGVIIAMVSVIAGLAA</sequence>
<evidence type="ECO:0000256" key="1">
    <source>
        <dbReference type="ARBA" id="ARBA00004141"/>
    </source>
</evidence>
<keyword evidence="4 6" id="KW-1133">Transmembrane helix</keyword>
<proteinExistence type="predicted"/>
<feature type="transmembrane region" description="Helical" evidence="6">
    <location>
        <begin position="457"/>
        <end position="484"/>
    </location>
</feature>
<dbReference type="InterPro" id="IPR004813">
    <property type="entry name" value="OPT"/>
</dbReference>
<feature type="transmembrane region" description="Helical" evidence="6">
    <location>
        <begin position="74"/>
        <end position="97"/>
    </location>
</feature>
<evidence type="ECO:0000256" key="3">
    <source>
        <dbReference type="ARBA" id="ARBA00022692"/>
    </source>
</evidence>
<keyword evidence="5 6" id="KW-0472">Membrane</keyword>
<feature type="transmembrane region" description="Helical" evidence="6">
    <location>
        <begin position="310"/>
        <end position="341"/>
    </location>
</feature>
<evidence type="ECO:0000256" key="2">
    <source>
        <dbReference type="ARBA" id="ARBA00022448"/>
    </source>
</evidence>
<dbReference type="GO" id="GO:0016020">
    <property type="term" value="C:membrane"/>
    <property type="evidence" value="ECO:0007669"/>
    <property type="project" value="UniProtKB-SubCell"/>
</dbReference>
<dbReference type="PANTHER" id="PTHR31645">
    <property type="entry name" value="OLIGOPEPTIDE TRANSPORTER YGL114W-RELATED"/>
    <property type="match status" value="1"/>
</dbReference>
<feature type="transmembrane region" description="Helical" evidence="6">
    <location>
        <begin position="14"/>
        <end position="37"/>
    </location>
</feature>
<feature type="transmembrane region" description="Helical" evidence="6">
    <location>
        <begin position="103"/>
        <end position="125"/>
    </location>
</feature>
<keyword evidence="8" id="KW-1185">Reference proteome</keyword>
<feature type="transmembrane region" description="Helical" evidence="6">
    <location>
        <begin position="165"/>
        <end position="189"/>
    </location>
</feature>
<dbReference type="RefSeq" id="WP_059054941.1">
    <property type="nucleotide sequence ID" value="NZ_LOJF01000010.1"/>
</dbReference>
<feature type="transmembrane region" description="Helical" evidence="6">
    <location>
        <begin position="43"/>
        <end position="62"/>
    </location>
</feature>
<feature type="transmembrane region" description="Helical" evidence="6">
    <location>
        <begin position="496"/>
        <end position="516"/>
    </location>
</feature>
<feature type="transmembrane region" description="Helical" evidence="6">
    <location>
        <begin position="226"/>
        <end position="247"/>
    </location>
</feature>
<accession>A0A100YUN8</accession>
<reference evidence="7 8" key="1">
    <citation type="submission" date="2015-12" db="EMBL/GenBank/DDBJ databases">
        <title>Draft Genome Sequence of Olsenella scatoligenes SK9K4T; a Producer of 3-Methylindole- (skatole) and 4-Methylphenol- (p-cresol) Isolated from Pig Feces.</title>
        <authorList>
            <person name="Li X."/>
            <person name="Borg B."/>
            <person name="Canibe N."/>
        </authorList>
    </citation>
    <scope>NUCLEOTIDE SEQUENCE [LARGE SCALE GENOMIC DNA]</scope>
    <source>
        <strain evidence="7 8">SK9K4</strain>
    </source>
</reference>
<dbReference type="PANTHER" id="PTHR31645:SF0">
    <property type="entry name" value="OLIGOPEPTIDE TRANSPORTER YGL114W-RELATED"/>
    <property type="match status" value="1"/>
</dbReference>
<evidence type="ECO:0000313" key="7">
    <source>
        <dbReference type="EMBL" id="KUH58010.1"/>
    </source>
</evidence>
<comment type="caution">
    <text evidence="7">The sequence shown here is derived from an EMBL/GenBank/DDBJ whole genome shotgun (WGS) entry which is preliminary data.</text>
</comment>
<protein>
    <submittedName>
        <fullName evidence="7">Peptide transporter</fullName>
    </submittedName>
</protein>
<feature type="transmembrane region" description="Helical" evidence="6">
    <location>
        <begin position="419"/>
        <end position="437"/>
    </location>
</feature>
<dbReference type="EMBL" id="LOJF01000010">
    <property type="protein sequence ID" value="KUH58010.1"/>
    <property type="molecule type" value="Genomic_DNA"/>
</dbReference>
<evidence type="ECO:0000256" key="6">
    <source>
        <dbReference type="SAM" id="Phobius"/>
    </source>
</evidence>
<dbReference type="OrthoDB" id="9809340at2"/>